<dbReference type="Proteomes" id="UP000475214">
    <property type="component" value="Unassembled WGS sequence"/>
</dbReference>
<reference evidence="1 2" key="1">
    <citation type="submission" date="2020-02" db="EMBL/GenBank/DDBJ databases">
        <authorList>
            <person name="Li X.-J."/>
            <person name="Han X.-M."/>
        </authorList>
    </citation>
    <scope>NUCLEOTIDE SEQUENCE [LARGE SCALE GENOMIC DNA]</scope>
    <source>
        <strain evidence="1 2">CCTCC AB 2017055</strain>
    </source>
</reference>
<organism evidence="1 2">
    <name type="scientific">Phytoactinopolyspora halotolerans</name>
    <dbReference type="NCBI Taxonomy" id="1981512"/>
    <lineage>
        <taxon>Bacteria</taxon>
        <taxon>Bacillati</taxon>
        <taxon>Actinomycetota</taxon>
        <taxon>Actinomycetes</taxon>
        <taxon>Jiangellales</taxon>
        <taxon>Jiangellaceae</taxon>
        <taxon>Phytoactinopolyspora</taxon>
    </lineage>
</organism>
<comment type="caution">
    <text evidence="1">The sequence shown here is derived from an EMBL/GenBank/DDBJ whole genome shotgun (WGS) entry which is preliminary data.</text>
</comment>
<dbReference type="EMBL" id="JAAGOA010000029">
    <property type="protein sequence ID" value="NEE04089.1"/>
    <property type="molecule type" value="Genomic_DNA"/>
</dbReference>
<name>A0A6L9SG44_9ACTN</name>
<evidence type="ECO:0000313" key="1">
    <source>
        <dbReference type="EMBL" id="NEE04089.1"/>
    </source>
</evidence>
<accession>A0A6L9SG44</accession>
<dbReference type="AlphaFoldDB" id="A0A6L9SG44"/>
<protein>
    <submittedName>
        <fullName evidence="1">Uncharacterized protein</fullName>
    </submittedName>
</protein>
<evidence type="ECO:0000313" key="2">
    <source>
        <dbReference type="Proteomes" id="UP000475214"/>
    </source>
</evidence>
<sequence>MRYERIGALRPGHALRPDRPVVVPGKSAGGPEHLQGDVVDVLIECERAGAATVLLASDVDDLQTPVAAVCRYAAAARPEVVEEAVRRFGAERVYPVESVEAADAGDWLGRLPQPDPGTSRWRRGVRTILGRIAPNRT</sequence>
<proteinExistence type="predicted"/>
<gene>
    <name evidence="1" type="ORF">G1H10_28360</name>
</gene>
<dbReference type="RefSeq" id="WP_163744325.1">
    <property type="nucleotide sequence ID" value="NZ_JAAGOA010000029.1"/>
</dbReference>
<keyword evidence="2" id="KW-1185">Reference proteome</keyword>